<accession>A0A5S6QBL3</accession>
<evidence type="ECO:0000313" key="3">
    <source>
        <dbReference type="WBParaSite" id="TMUE_1000004583.1"/>
    </source>
</evidence>
<dbReference type="WBParaSite" id="TMUE_1000004583.2">
    <property type="protein sequence ID" value="TMUE_1000004583.2"/>
    <property type="gene ID" value="WBGene00299014"/>
</dbReference>
<proteinExistence type="predicted"/>
<reference evidence="2" key="1">
    <citation type="submission" date="2013-11" db="EMBL/GenBank/DDBJ databases">
        <authorList>
            <person name="Aslett M."/>
        </authorList>
    </citation>
    <scope>NUCLEOTIDE SEQUENCE [LARGE SCALE GENOMIC DNA]</scope>
    <source>
        <strain evidence="2">Edinburgh</strain>
    </source>
</reference>
<protein>
    <submittedName>
        <fullName evidence="3 4">Uncharacterized protein</fullName>
    </submittedName>
</protein>
<evidence type="ECO:0000256" key="1">
    <source>
        <dbReference type="SAM" id="MobiDB-lite"/>
    </source>
</evidence>
<feature type="region of interest" description="Disordered" evidence="1">
    <location>
        <begin position="1"/>
        <end position="21"/>
    </location>
</feature>
<sequence>MSRELPSGTRAIGLKGKVSPAHEQKGALGEYVPTRSATQLLAAPQIKVDKSDLGTKARYGRQYCPGHEPSGWCLGLLRQLMAGLFFDLTMCIRKLEPCLTIGNK</sequence>
<reference evidence="3" key="3">
    <citation type="submission" date="2019-12" db="UniProtKB">
        <authorList>
            <consortium name="WormBaseParasite"/>
        </authorList>
    </citation>
    <scope>IDENTIFICATION</scope>
</reference>
<dbReference type="WBParaSite" id="TMUE_1000004583.1">
    <property type="protein sequence ID" value="TMUE_1000004583.1"/>
    <property type="gene ID" value="WBGene00299014"/>
</dbReference>
<evidence type="ECO:0000313" key="4">
    <source>
        <dbReference type="WBParaSite" id="TMUE_1000004583.2"/>
    </source>
</evidence>
<organism evidence="2 3">
    <name type="scientific">Trichuris muris</name>
    <name type="common">Mouse whipworm</name>
    <dbReference type="NCBI Taxonomy" id="70415"/>
    <lineage>
        <taxon>Eukaryota</taxon>
        <taxon>Metazoa</taxon>
        <taxon>Ecdysozoa</taxon>
        <taxon>Nematoda</taxon>
        <taxon>Enoplea</taxon>
        <taxon>Dorylaimia</taxon>
        <taxon>Trichinellida</taxon>
        <taxon>Trichuridae</taxon>
        <taxon>Trichuris</taxon>
    </lineage>
</organism>
<dbReference type="Proteomes" id="UP000046395">
    <property type="component" value="Unassembled WGS sequence"/>
</dbReference>
<reference evidence="2" key="2">
    <citation type="submission" date="2014-03" db="EMBL/GenBank/DDBJ databases">
        <title>The whipworm genome and dual-species transcriptomics of an intimate host-pathogen interaction.</title>
        <authorList>
            <person name="Foth B.J."/>
            <person name="Tsai I.J."/>
            <person name="Reid A.J."/>
            <person name="Bancroft A.J."/>
            <person name="Nichol S."/>
            <person name="Tracey A."/>
            <person name="Holroyd N."/>
            <person name="Cotton J.A."/>
            <person name="Stanley E.J."/>
            <person name="Zarowiecki M."/>
            <person name="Liu J.Z."/>
            <person name="Huckvale T."/>
            <person name="Cooper P.J."/>
            <person name="Grencis R.K."/>
            <person name="Berriman M."/>
        </authorList>
    </citation>
    <scope>NUCLEOTIDE SEQUENCE [LARGE SCALE GENOMIC DNA]</scope>
    <source>
        <strain evidence="2">Edinburgh</strain>
    </source>
</reference>
<name>A0A5S6QBL3_TRIMR</name>
<dbReference type="AlphaFoldDB" id="A0A5S6QBL3"/>
<evidence type="ECO:0000313" key="2">
    <source>
        <dbReference type="Proteomes" id="UP000046395"/>
    </source>
</evidence>
<keyword evidence="2" id="KW-1185">Reference proteome</keyword>